<name>M1DUJ1_SOLTU</name>
<keyword evidence="2" id="KW-1185">Reference proteome</keyword>
<evidence type="ECO:0000313" key="1">
    <source>
        <dbReference type="EnsemblPlants" id="PGSC0003DMT400094635"/>
    </source>
</evidence>
<proteinExistence type="predicted"/>
<reference evidence="1" key="2">
    <citation type="submission" date="2015-06" db="UniProtKB">
        <authorList>
            <consortium name="EnsemblPlants"/>
        </authorList>
    </citation>
    <scope>IDENTIFICATION</scope>
    <source>
        <strain evidence="1">DM1-3 516 R44</strain>
    </source>
</reference>
<dbReference type="Gramene" id="PGSC0003DMT400094635">
    <property type="protein sequence ID" value="PGSC0003DMT400094635"/>
    <property type="gene ID" value="PGSC0003DMG400044206"/>
</dbReference>
<dbReference type="HOGENOM" id="CLU_2562881_0_0_1"/>
<dbReference type="EnsemblPlants" id="PGSC0003DMT400094635">
    <property type="protein sequence ID" value="PGSC0003DMT400094635"/>
    <property type="gene ID" value="PGSC0003DMG400044206"/>
</dbReference>
<dbReference type="AlphaFoldDB" id="M1DUJ1"/>
<dbReference type="PaxDb" id="4113-PGSC0003DMT400094635"/>
<sequence length="82" mass="9193">MNPLEFHDSKVEEDPEEFIDEVYTMLMIMGVTLVEKEELSLMNLRVLIKFGSTNVKKRGCLHPGCGRHSKTIAGPQANPHPG</sequence>
<dbReference type="InParanoid" id="M1DUJ1"/>
<protein>
    <submittedName>
        <fullName evidence="1">Gag-pol polyprotein</fullName>
    </submittedName>
</protein>
<organism evidence="1 2">
    <name type="scientific">Solanum tuberosum</name>
    <name type="common">Potato</name>
    <dbReference type="NCBI Taxonomy" id="4113"/>
    <lineage>
        <taxon>Eukaryota</taxon>
        <taxon>Viridiplantae</taxon>
        <taxon>Streptophyta</taxon>
        <taxon>Embryophyta</taxon>
        <taxon>Tracheophyta</taxon>
        <taxon>Spermatophyta</taxon>
        <taxon>Magnoliopsida</taxon>
        <taxon>eudicotyledons</taxon>
        <taxon>Gunneridae</taxon>
        <taxon>Pentapetalae</taxon>
        <taxon>asterids</taxon>
        <taxon>lamiids</taxon>
        <taxon>Solanales</taxon>
        <taxon>Solanaceae</taxon>
        <taxon>Solanoideae</taxon>
        <taxon>Solaneae</taxon>
        <taxon>Solanum</taxon>
    </lineage>
</organism>
<dbReference type="Proteomes" id="UP000011115">
    <property type="component" value="Unassembled WGS sequence"/>
</dbReference>
<evidence type="ECO:0000313" key="2">
    <source>
        <dbReference type="Proteomes" id="UP000011115"/>
    </source>
</evidence>
<accession>M1DUJ1</accession>
<reference evidence="2" key="1">
    <citation type="journal article" date="2011" name="Nature">
        <title>Genome sequence and analysis of the tuber crop potato.</title>
        <authorList>
            <consortium name="The Potato Genome Sequencing Consortium"/>
        </authorList>
    </citation>
    <scope>NUCLEOTIDE SEQUENCE [LARGE SCALE GENOMIC DNA]</scope>
    <source>
        <strain evidence="2">cv. DM1-3 516 R44</strain>
    </source>
</reference>